<keyword evidence="3" id="KW-1185">Reference proteome</keyword>
<reference evidence="2" key="2">
    <citation type="submission" date="2024-04" db="EMBL/GenBank/DDBJ databases">
        <authorList>
            <person name="Chen Y."/>
            <person name="Shah S."/>
            <person name="Dougan E. K."/>
            <person name="Thang M."/>
            <person name="Chan C."/>
        </authorList>
    </citation>
    <scope>NUCLEOTIDE SEQUENCE [LARGE SCALE GENOMIC DNA]</scope>
</reference>
<gene>
    <name evidence="1" type="ORF">C1SCF055_LOCUS34852</name>
</gene>
<comment type="caution">
    <text evidence="1">The sequence shown here is derived from an EMBL/GenBank/DDBJ whole genome shotgun (WGS) entry which is preliminary data.</text>
</comment>
<dbReference type="Proteomes" id="UP001152797">
    <property type="component" value="Unassembled WGS sequence"/>
</dbReference>
<evidence type="ECO:0000313" key="2">
    <source>
        <dbReference type="EMBL" id="CAL1162875.1"/>
    </source>
</evidence>
<dbReference type="EMBL" id="CAMXCT010004546">
    <property type="protein sequence ID" value="CAI4009500.1"/>
    <property type="molecule type" value="Genomic_DNA"/>
</dbReference>
<accession>A0A9P1DFX9</accession>
<dbReference type="EMBL" id="CAMXCT030004546">
    <property type="protein sequence ID" value="CAL4796812.1"/>
    <property type="molecule type" value="Genomic_DNA"/>
</dbReference>
<evidence type="ECO:0000313" key="1">
    <source>
        <dbReference type="EMBL" id="CAI4009500.1"/>
    </source>
</evidence>
<sequence>MRRQPDVFKIRVDQGALGHPQIALWPLWAAGLVEKKGQESAFVMSADICGLFNKGTDLGVSKRRKVKYALIATIPVPKWPAPGEQQEVEFLKKEARSASEEIPVENLTFMEPMASHEQEEVVMALSKIHARARSLGIPVCRWHTDREKSFATKAISKWCLDRKVFQTLTAGALSSPYKTMGPSPSMTNGRVAFDEAGNRVQPRPVFIPDPLGETARLELEAVENPTVPPRKVGKVLQPPARVVQVPAQGELEAPAAVSVRDMADAFIPEMAALDEPEDEYEPSSASDSAADVPVVDKEPTLTALRAEGFVDELKYQHWNLKKSLLLEQLNAVAGDKALLEVIRLMGGCGDGANGQSFEDAEPRYNTVWSLRRPFRKEVRLDGGWTWSKAG</sequence>
<dbReference type="AlphaFoldDB" id="A0A9P1DFX9"/>
<name>A0A9P1DFX9_9DINO</name>
<proteinExistence type="predicted"/>
<reference evidence="1" key="1">
    <citation type="submission" date="2022-10" db="EMBL/GenBank/DDBJ databases">
        <authorList>
            <person name="Chen Y."/>
            <person name="Dougan E. K."/>
            <person name="Chan C."/>
            <person name="Rhodes N."/>
            <person name="Thang M."/>
        </authorList>
    </citation>
    <scope>NUCLEOTIDE SEQUENCE</scope>
</reference>
<dbReference type="EMBL" id="CAMXCT020004546">
    <property type="protein sequence ID" value="CAL1162875.1"/>
    <property type="molecule type" value="Genomic_DNA"/>
</dbReference>
<protein>
    <submittedName>
        <fullName evidence="1">Uncharacterized protein</fullName>
    </submittedName>
</protein>
<organism evidence="1">
    <name type="scientific">Cladocopium goreaui</name>
    <dbReference type="NCBI Taxonomy" id="2562237"/>
    <lineage>
        <taxon>Eukaryota</taxon>
        <taxon>Sar</taxon>
        <taxon>Alveolata</taxon>
        <taxon>Dinophyceae</taxon>
        <taxon>Suessiales</taxon>
        <taxon>Symbiodiniaceae</taxon>
        <taxon>Cladocopium</taxon>
    </lineage>
</organism>
<evidence type="ECO:0000313" key="3">
    <source>
        <dbReference type="Proteomes" id="UP001152797"/>
    </source>
</evidence>